<proteinExistence type="predicted"/>
<feature type="region of interest" description="Disordered" evidence="1">
    <location>
        <begin position="169"/>
        <end position="295"/>
    </location>
</feature>
<dbReference type="OrthoDB" id="3821392at2"/>
<evidence type="ECO:0000256" key="1">
    <source>
        <dbReference type="SAM" id="MobiDB-lite"/>
    </source>
</evidence>
<sequence length="521" mass="54040">MGRKASRGGRIAALGVAVLVGGLWAPAASGGQPGDGATSERESRELLYHCDTEAGQRDVRVRVTLALPEATAEPIGVTVRTTLDAEVVDELAAGGATEVTGVLSATLRAQRTAASDDETGEPVLLPDLTVPTTPLPADGPVTLVATGEADEITPEGAGEFRVSADRFNLLLGWPPPEDPDDGGGDPDPVEPPGDGDEGDGDGDDEEGGGGVDPVPDATTLPGTDGGGAAAQARRQAPPARGFDCVPAPDQDTVITTLTVADDGTTHPGDDPRGPGNERSGEPGTGRSTDAEPVDIPDDCVDFADLNNAWCAYLGGYTNLDRMNAAALVEPGIVNLALPVIAPCNDGSEWFWFCQTALAEVRHDGKKQLPPTRNAFHAFDFMPNEATLELTQIGDMTIDVRSQVIAPYDGSVVAHATLGVRVYDVTVNGVVLDVGDDCRTEEPITVALTADYPGDYTPAAGGFLDGYTDIPPFTGCGVGEDLDPLLTGLISGKDNYVKMTQGAICDIRTERTCPPAPPELQR</sequence>
<name>H8GAH6_9PSEU</name>
<gene>
    <name evidence="3" type="ORF">SacazDRAFT_03781</name>
</gene>
<feature type="domain" description="DUF6801" evidence="2">
    <location>
        <begin position="48"/>
        <end position="164"/>
    </location>
</feature>
<dbReference type="EMBL" id="CM001466">
    <property type="protein sequence ID" value="EHY90641.1"/>
    <property type="molecule type" value="Genomic_DNA"/>
</dbReference>
<organism evidence="3 4">
    <name type="scientific">Saccharomonospora azurea NA-128</name>
    <dbReference type="NCBI Taxonomy" id="882081"/>
    <lineage>
        <taxon>Bacteria</taxon>
        <taxon>Bacillati</taxon>
        <taxon>Actinomycetota</taxon>
        <taxon>Actinomycetes</taxon>
        <taxon>Pseudonocardiales</taxon>
        <taxon>Pseudonocardiaceae</taxon>
        <taxon>Saccharomonospora</taxon>
    </lineage>
</organism>
<feature type="compositionally biased region" description="Low complexity" evidence="1">
    <location>
        <begin position="229"/>
        <end position="241"/>
    </location>
</feature>
<evidence type="ECO:0000259" key="2">
    <source>
        <dbReference type="Pfam" id="PF20611"/>
    </source>
</evidence>
<feature type="compositionally biased region" description="Acidic residues" evidence="1">
    <location>
        <begin position="177"/>
        <end position="207"/>
    </location>
</feature>
<feature type="region of interest" description="Disordered" evidence="1">
    <location>
        <begin position="112"/>
        <end position="136"/>
    </location>
</feature>
<dbReference type="AlphaFoldDB" id="H8GAH6"/>
<protein>
    <recommendedName>
        <fullName evidence="2">DUF6801 domain-containing protein</fullName>
    </recommendedName>
</protein>
<feature type="compositionally biased region" description="Low complexity" evidence="1">
    <location>
        <begin position="122"/>
        <end position="136"/>
    </location>
</feature>
<evidence type="ECO:0000313" key="3">
    <source>
        <dbReference type="EMBL" id="EHY90641.1"/>
    </source>
</evidence>
<evidence type="ECO:0000313" key="4">
    <source>
        <dbReference type="Proteomes" id="UP000004705"/>
    </source>
</evidence>
<keyword evidence="4" id="KW-1185">Reference proteome</keyword>
<dbReference type="Proteomes" id="UP000004705">
    <property type="component" value="Chromosome"/>
</dbReference>
<feature type="compositionally biased region" description="Basic and acidic residues" evidence="1">
    <location>
        <begin position="263"/>
        <end position="272"/>
    </location>
</feature>
<accession>H8GAH6</accession>
<dbReference type="HOGENOM" id="CLU_043036_0_0_11"/>
<dbReference type="RefSeq" id="WP_005444135.1">
    <property type="nucleotide sequence ID" value="NZ_CM001466.1"/>
</dbReference>
<reference evidence="3 4" key="1">
    <citation type="journal article" date="2012" name="Stand. Genomic Sci.">
        <title>Genome sequence of the soil bacterium Saccharomonospora azurea type strain (NA-128(T)).</title>
        <authorList>
            <person name="Klenk H.P."/>
            <person name="Held B."/>
            <person name="Lucas S."/>
            <person name="Lapidus A."/>
            <person name="Copeland A."/>
            <person name="Hammon N."/>
            <person name="Pitluck S."/>
            <person name="Goodwin L.A."/>
            <person name="Han C."/>
            <person name="Tapia R."/>
            <person name="Brambilla E.M."/>
            <person name="Potter G."/>
            <person name="Land M."/>
            <person name="Ivanova N."/>
            <person name="Rohde M."/>
            <person name="Goker M."/>
            <person name="Detter J.C."/>
            <person name="Kyrpides N.C."/>
            <person name="Woyke T."/>
        </authorList>
    </citation>
    <scope>NUCLEOTIDE SEQUENCE [LARGE SCALE GENOMIC DNA]</scope>
    <source>
        <strain evidence="3 4">NA-128</strain>
    </source>
</reference>
<dbReference type="Pfam" id="PF20611">
    <property type="entry name" value="DUF6801"/>
    <property type="match status" value="1"/>
</dbReference>
<dbReference type="InterPro" id="IPR046542">
    <property type="entry name" value="DUF6801"/>
</dbReference>